<keyword evidence="3" id="KW-1185">Reference proteome</keyword>
<dbReference type="PANTHER" id="PTHR39639:SF1">
    <property type="entry name" value="DUF262 DOMAIN-CONTAINING PROTEIN"/>
    <property type="match status" value="1"/>
</dbReference>
<dbReference type="OrthoDB" id="9787127at2"/>
<evidence type="ECO:0000259" key="1">
    <source>
        <dbReference type="Pfam" id="PF03235"/>
    </source>
</evidence>
<dbReference type="Pfam" id="PF03235">
    <property type="entry name" value="GmrSD_N"/>
    <property type="match status" value="1"/>
</dbReference>
<dbReference type="Proteomes" id="UP000008914">
    <property type="component" value="Chromosome"/>
</dbReference>
<gene>
    <name evidence="2" type="ordered locus">Intca_0040</name>
</gene>
<accession>E6SEK1</accession>
<protein>
    <recommendedName>
        <fullName evidence="1">GmrSD restriction endonucleases N-terminal domain-containing protein</fullName>
    </recommendedName>
</protein>
<evidence type="ECO:0000313" key="2">
    <source>
        <dbReference type="EMBL" id="ADU46602.1"/>
    </source>
</evidence>
<organism evidence="2 3">
    <name type="scientific">Intrasporangium calvum (strain ATCC 23552 / DSM 43043 / JCM 3097 / NBRC 12989 / NCIMB 10167 / NRRL B-3866 / 7 KIP)</name>
    <dbReference type="NCBI Taxonomy" id="710696"/>
    <lineage>
        <taxon>Bacteria</taxon>
        <taxon>Bacillati</taxon>
        <taxon>Actinomycetota</taxon>
        <taxon>Actinomycetes</taxon>
        <taxon>Micrococcales</taxon>
        <taxon>Intrasporangiaceae</taxon>
        <taxon>Intrasporangium</taxon>
    </lineage>
</organism>
<dbReference type="AlphaFoldDB" id="E6SEK1"/>
<feature type="domain" description="GmrSD restriction endonucleases N-terminal" evidence="1">
    <location>
        <begin position="24"/>
        <end position="168"/>
    </location>
</feature>
<dbReference type="STRING" id="710696.Intca_0040"/>
<proteinExistence type="predicted"/>
<evidence type="ECO:0000313" key="3">
    <source>
        <dbReference type="Proteomes" id="UP000008914"/>
    </source>
</evidence>
<dbReference type="RefSeq" id="WP_013490924.1">
    <property type="nucleotide sequence ID" value="NC_014830.1"/>
</dbReference>
<reference evidence="2 3" key="1">
    <citation type="journal article" date="2010" name="Stand. Genomic Sci.">
        <title>Complete genome sequence of Intrasporangium calvum type strain (7 KIP).</title>
        <authorList>
            <person name="Del Rio T.G."/>
            <person name="Chertkov O."/>
            <person name="Yasawong M."/>
            <person name="Lucas S."/>
            <person name="Deshpande S."/>
            <person name="Cheng J.F."/>
            <person name="Detter C."/>
            <person name="Tapia R."/>
            <person name="Han C."/>
            <person name="Goodwin L."/>
            <person name="Pitluck S."/>
            <person name="Liolios K."/>
            <person name="Ivanova N."/>
            <person name="Mavromatis K."/>
            <person name="Pati A."/>
            <person name="Chen A."/>
            <person name="Palaniappan K."/>
            <person name="Land M."/>
            <person name="Hauser L."/>
            <person name="Chang Y.J."/>
            <person name="Jeffries C.D."/>
            <person name="Rohde M."/>
            <person name="Pukall R."/>
            <person name="Sikorski J."/>
            <person name="Goker M."/>
            <person name="Woyke T."/>
            <person name="Bristow J."/>
            <person name="Eisen J.A."/>
            <person name="Markowitz V."/>
            <person name="Hugenholtz P."/>
            <person name="Kyrpides N.C."/>
            <person name="Klenk H.P."/>
            <person name="Lapidus A."/>
        </authorList>
    </citation>
    <scope>NUCLEOTIDE SEQUENCE [LARGE SCALE GENOMIC DNA]</scope>
    <source>
        <strain evidence="3">ATCC 23552 / DSM 43043 / JCM 3097 / NBRC 12989 / 7 KIP</strain>
    </source>
</reference>
<dbReference type="eggNOG" id="COG1479">
    <property type="taxonomic scope" value="Bacteria"/>
</dbReference>
<dbReference type="KEGG" id="ica:Intca_0040"/>
<dbReference type="EMBL" id="CP002343">
    <property type="protein sequence ID" value="ADU46602.1"/>
    <property type="molecule type" value="Genomic_DNA"/>
</dbReference>
<dbReference type="PANTHER" id="PTHR39639">
    <property type="entry name" value="CHROMOSOME 16, WHOLE GENOME SHOTGUN SEQUENCE"/>
    <property type="match status" value="1"/>
</dbReference>
<dbReference type="InterPro" id="IPR004919">
    <property type="entry name" value="GmrSD_N"/>
</dbReference>
<name>E6SEK1_INTC7</name>
<dbReference type="HOGENOM" id="CLU_038557_0_0_11"/>
<sequence>MDFSSTQETIGWFRDRYLEGTLTLKPPYQRNPVWMARQKNHLVESVLMKMPIPEIFIQRSTDANGRTAYAVVDGQQRISALMQFIGSYSADGQEEFDQFPLDKLTTESDWYNRCFADLTDPEKISFFGYELAVRYLNSSDEEQMKAVFRRLNSFTVPLKPQELRHATYIGPFSHLADKLAGDYGDFFAENRIITVGAIRRMADVEFVAELLIGTMHGPQGGSAKIIDDYYSNYEDFEDEFPGQRKTRVKFEETMAAIERLFPDLRGSRWGNKSDFYSLFVALAAFLPRGSLSDRTASKLRGALREFEEEVEQRVGDEEAPVSKAAASYARGVVRAPNEKSRRAARHASLLAVLEEA</sequence>